<dbReference type="InterPro" id="IPR012336">
    <property type="entry name" value="Thioredoxin-like_fold"/>
</dbReference>
<organism evidence="6 7">
    <name type="scientific">Candidatus Sphingobacterium stercoripullorum</name>
    <dbReference type="NCBI Taxonomy" id="2838759"/>
    <lineage>
        <taxon>Bacteria</taxon>
        <taxon>Pseudomonadati</taxon>
        <taxon>Bacteroidota</taxon>
        <taxon>Sphingobacteriia</taxon>
        <taxon>Sphingobacteriales</taxon>
        <taxon>Sphingobacteriaceae</taxon>
        <taxon>Sphingobacterium</taxon>
    </lineage>
</organism>
<evidence type="ECO:0000256" key="1">
    <source>
        <dbReference type="ARBA" id="ARBA00004196"/>
    </source>
</evidence>
<dbReference type="Pfam" id="PF13905">
    <property type="entry name" value="Thioredoxin_8"/>
    <property type="match status" value="1"/>
</dbReference>
<gene>
    <name evidence="6" type="ORF">H9853_01455</name>
</gene>
<dbReference type="InterPro" id="IPR013766">
    <property type="entry name" value="Thioredoxin_domain"/>
</dbReference>
<protein>
    <submittedName>
        <fullName evidence="6">TlpA family protein disulfide reductase</fullName>
    </submittedName>
</protein>
<keyword evidence="2" id="KW-0201">Cytochrome c-type biogenesis</keyword>
<dbReference type="InterPro" id="IPR050553">
    <property type="entry name" value="Thioredoxin_ResA/DsbE_sf"/>
</dbReference>
<proteinExistence type="predicted"/>
<evidence type="ECO:0000259" key="5">
    <source>
        <dbReference type="PROSITE" id="PS51352"/>
    </source>
</evidence>
<dbReference type="Gene3D" id="3.40.30.10">
    <property type="entry name" value="Glutaredoxin"/>
    <property type="match status" value="1"/>
</dbReference>
<evidence type="ECO:0000256" key="3">
    <source>
        <dbReference type="ARBA" id="ARBA00023157"/>
    </source>
</evidence>
<dbReference type="SUPFAM" id="SSF52833">
    <property type="entry name" value="Thioredoxin-like"/>
    <property type="match status" value="1"/>
</dbReference>
<evidence type="ECO:0000256" key="4">
    <source>
        <dbReference type="ARBA" id="ARBA00023284"/>
    </source>
</evidence>
<feature type="domain" description="Thioredoxin" evidence="5">
    <location>
        <begin position="326"/>
        <end position="478"/>
    </location>
</feature>
<accession>A0A9D2AYB5</accession>
<dbReference type="PANTHER" id="PTHR42852:SF6">
    <property type="entry name" value="THIOL:DISULFIDE INTERCHANGE PROTEIN DSBE"/>
    <property type="match status" value="1"/>
</dbReference>
<sequence>MRKKTVLLFLMFLSFQIIARELESGFTQLILKLPEKPQPHILYYNALSGMKPASFTKIDEDTYLYRFYSIGPTGIRLTMDEEVYPFLIAANSTSTISYDLGSKTYSYQGEYEGTFKESLAIYKSTELIVNHFVYSDKKANRKLYDSSLDFKNDHLEFVDSLTKRYSSSFEYRDAHTFFYNSLMNFMNSSYLDFDQAIRRHNRNYGLDSVEVEKNIPERDLDYYDGIIERSFSGDSLLISADLYSFISALIQDPILDLPDIVESASSYKEKLQASLDCWFKGNELFYELILGVAYSHQINEMGPLNPGQQKEILDFFTHSSIADYLLYENDKLAQLEAQSKDVNYLPSFDQGEDAFKAILENYLGKIVFVDFWATWCGPCIFGFKETDILKDKLSDRQDVVFLYITDESSNVKLWREYVSTMKGTHYFIKKSEMHDIYEAYNFSSIPNYFLIDKEGKVVDSFKGITSHEKFYESISNIK</sequence>
<dbReference type="Proteomes" id="UP000824156">
    <property type="component" value="Unassembled WGS sequence"/>
</dbReference>
<comment type="caution">
    <text evidence="6">The sequence shown here is derived from an EMBL/GenBank/DDBJ whole genome shotgun (WGS) entry which is preliminary data.</text>
</comment>
<evidence type="ECO:0000256" key="2">
    <source>
        <dbReference type="ARBA" id="ARBA00022748"/>
    </source>
</evidence>
<dbReference type="PROSITE" id="PS51352">
    <property type="entry name" value="THIOREDOXIN_2"/>
    <property type="match status" value="1"/>
</dbReference>
<dbReference type="GO" id="GO:0030313">
    <property type="term" value="C:cell envelope"/>
    <property type="evidence" value="ECO:0007669"/>
    <property type="project" value="UniProtKB-SubCell"/>
</dbReference>
<dbReference type="GO" id="GO:0017004">
    <property type="term" value="P:cytochrome complex assembly"/>
    <property type="evidence" value="ECO:0007669"/>
    <property type="project" value="UniProtKB-KW"/>
</dbReference>
<keyword evidence="3" id="KW-1015">Disulfide bond</keyword>
<comment type="subcellular location">
    <subcellularLocation>
        <location evidence="1">Cell envelope</location>
    </subcellularLocation>
</comment>
<reference evidence="6" key="2">
    <citation type="submission" date="2021-04" db="EMBL/GenBank/DDBJ databases">
        <authorList>
            <person name="Gilroy R."/>
        </authorList>
    </citation>
    <scope>NUCLEOTIDE SEQUENCE</scope>
    <source>
        <strain evidence="6">1719</strain>
    </source>
</reference>
<dbReference type="InterPro" id="IPR036249">
    <property type="entry name" value="Thioredoxin-like_sf"/>
</dbReference>
<reference evidence="6" key="1">
    <citation type="journal article" date="2021" name="PeerJ">
        <title>Extensive microbial diversity within the chicken gut microbiome revealed by metagenomics and culture.</title>
        <authorList>
            <person name="Gilroy R."/>
            <person name="Ravi A."/>
            <person name="Getino M."/>
            <person name="Pursley I."/>
            <person name="Horton D.L."/>
            <person name="Alikhan N.F."/>
            <person name="Baker D."/>
            <person name="Gharbi K."/>
            <person name="Hall N."/>
            <person name="Watson M."/>
            <person name="Adriaenssens E.M."/>
            <person name="Foster-Nyarko E."/>
            <person name="Jarju S."/>
            <person name="Secka A."/>
            <person name="Antonio M."/>
            <person name="Oren A."/>
            <person name="Chaudhuri R.R."/>
            <person name="La Ragione R."/>
            <person name="Hildebrand F."/>
            <person name="Pallen M.J."/>
        </authorList>
    </citation>
    <scope>NUCLEOTIDE SEQUENCE</scope>
    <source>
        <strain evidence="6">1719</strain>
    </source>
</reference>
<evidence type="ECO:0000313" key="7">
    <source>
        <dbReference type="Proteomes" id="UP000824156"/>
    </source>
</evidence>
<dbReference type="PANTHER" id="PTHR42852">
    <property type="entry name" value="THIOL:DISULFIDE INTERCHANGE PROTEIN DSBE"/>
    <property type="match status" value="1"/>
</dbReference>
<dbReference type="EMBL" id="DXEZ01000039">
    <property type="protein sequence ID" value="HIX53664.1"/>
    <property type="molecule type" value="Genomic_DNA"/>
</dbReference>
<dbReference type="AlphaFoldDB" id="A0A9D2AYB5"/>
<dbReference type="CDD" id="cd02966">
    <property type="entry name" value="TlpA_like_family"/>
    <property type="match status" value="1"/>
</dbReference>
<name>A0A9D2AYB5_9SPHI</name>
<keyword evidence="4" id="KW-0676">Redox-active center</keyword>
<evidence type="ECO:0000313" key="6">
    <source>
        <dbReference type="EMBL" id="HIX53664.1"/>
    </source>
</evidence>